<dbReference type="Pfam" id="PF04647">
    <property type="entry name" value="AgrB"/>
    <property type="match status" value="1"/>
</dbReference>
<protein>
    <recommendedName>
        <fullName evidence="11">Accessory gene regulator B</fullName>
    </recommendedName>
</protein>
<feature type="transmembrane region" description="Helical" evidence="8">
    <location>
        <begin position="29"/>
        <end position="54"/>
    </location>
</feature>
<evidence type="ECO:0000256" key="7">
    <source>
        <dbReference type="ARBA" id="ARBA00023136"/>
    </source>
</evidence>
<keyword evidence="6 8" id="KW-1133">Transmembrane helix</keyword>
<dbReference type="OrthoDB" id="2666767at2"/>
<feature type="transmembrane region" description="Helical" evidence="8">
    <location>
        <begin position="75"/>
        <end position="96"/>
    </location>
</feature>
<dbReference type="GO" id="GO:0009372">
    <property type="term" value="P:quorum sensing"/>
    <property type="evidence" value="ECO:0007669"/>
    <property type="project" value="UniProtKB-KW"/>
</dbReference>
<keyword evidence="5" id="KW-0378">Hydrolase</keyword>
<dbReference type="InterPro" id="IPR006741">
    <property type="entry name" value="AgrB"/>
</dbReference>
<evidence type="ECO:0000256" key="1">
    <source>
        <dbReference type="ARBA" id="ARBA00022475"/>
    </source>
</evidence>
<dbReference type="RefSeq" id="WP_130605779.1">
    <property type="nucleotide sequence ID" value="NZ_AP019400.1"/>
</dbReference>
<sequence>MIESLSERISGYVYRNNDRQHVNEDVMKYALISIMTNICTIVLSLSVGLILGMFKETCITLVVTAALRLLAGGHHVSSPLLCVILSAAVVAVVPFIPLALPLIYAFTVISVLLIWKFAPMGFKNNTNISDRSLNIMKIVAMALVLSNFFFQSEMLAVSWMIVSLTLIHFKGGETHE</sequence>
<keyword evidence="2" id="KW-0673">Quorum sensing</keyword>
<feature type="transmembrane region" description="Helical" evidence="8">
    <location>
        <begin position="102"/>
        <end position="118"/>
    </location>
</feature>
<proteinExistence type="predicted"/>
<evidence type="ECO:0000313" key="10">
    <source>
        <dbReference type="Proteomes" id="UP000289856"/>
    </source>
</evidence>
<evidence type="ECO:0000256" key="5">
    <source>
        <dbReference type="ARBA" id="ARBA00022801"/>
    </source>
</evidence>
<dbReference type="Proteomes" id="UP000289856">
    <property type="component" value="Chromosome"/>
</dbReference>
<dbReference type="AlphaFoldDB" id="A0A3T1D0Z3"/>
<keyword evidence="1" id="KW-1003">Cell membrane</keyword>
<dbReference type="GO" id="GO:0008233">
    <property type="term" value="F:peptidase activity"/>
    <property type="evidence" value="ECO:0007669"/>
    <property type="project" value="UniProtKB-KW"/>
</dbReference>
<organism evidence="9 10">
    <name type="scientific">Cohnella abietis</name>
    <dbReference type="NCBI Taxonomy" id="2507935"/>
    <lineage>
        <taxon>Bacteria</taxon>
        <taxon>Bacillati</taxon>
        <taxon>Bacillota</taxon>
        <taxon>Bacilli</taxon>
        <taxon>Bacillales</taxon>
        <taxon>Paenibacillaceae</taxon>
        <taxon>Cohnella</taxon>
    </lineage>
</organism>
<gene>
    <name evidence="9" type="ORF">KCTCHS21_11530</name>
</gene>
<keyword evidence="3" id="KW-0645">Protease</keyword>
<name>A0A3T1D0Z3_9BACL</name>
<evidence type="ECO:0000256" key="8">
    <source>
        <dbReference type="SAM" id="Phobius"/>
    </source>
</evidence>
<evidence type="ECO:0000256" key="6">
    <source>
        <dbReference type="ARBA" id="ARBA00022989"/>
    </source>
</evidence>
<feature type="transmembrane region" description="Helical" evidence="8">
    <location>
        <begin position="138"/>
        <end position="162"/>
    </location>
</feature>
<keyword evidence="4 8" id="KW-0812">Transmembrane</keyword>
<keyword evidence="7 8" id="KW-0472">Membrane</keyword>
<dbReference type="EMBL" id="AP019400">
    <property type="protein sequence ID" value="BBI31754.1"/>
    <property type="molecule type" value="Genomic_DNA"/>
</dbReference>
<accession>A0A3T1D0Z3</accession>
<dbReference type="GO" id="GO:0016020">
    <property type="term" value="C:membrane"/>
    <property type="evidence" value="ECO:0007669"/>
    <property type="project" value="InterPro"/>
</dbReference>
<dbReference type="GO" id="GO:0006508">
    <property type="term" value="P:proteolysis"/>
    <property type="evidence" value="ECO:0007669"/>
    <property type="project" value="UniProtKB-KW"/>
</dbReference>
<evidence type="ECO:0000313" key="9">
    <source>
        <dbReference type="EMBL" id="BBI31754.1"/>
    </source>
</evidence>
<evidence type="ECO:0000256" key="2">
    <source>
        <dbReference type="ARBA" id="ARBA00022654"/>
    </source>
</evidence>
<evidence type="ECO:0000256" key="4">
    <source>
        <dbReference type="ARBA" id="ARBA00022692"/>
    </source>
</evidence>
<keyword evidence="10" id="KW-1185">Reference proteome</keyword>
<evidence type="ECO:0008006" key="11">
    <source>
        <dbReference type="Google" id="ProtNLM"/>
    </source>
</evidence>
<reference evidence="9 10" key="1">
    <citation type="submission" date="2019-01" db="EMBL/GenBank/DDBJ databases">
        <title>Complete genome sequence of Cohnella hallensis HS21 isolated from Korean fir (Abies koreana) rhizospheric soil.</title>
        <authorList>
            <person name="Jiang L."/>
            <person name="Kang S.W."/>
            <person name="Kim S."/>
            <person name="Jung J."/>
            <person name="Kim C.Y."/>
            <person name="Kim D.H."/>
            <person name="Kim S.W."/>
            <person name="Lee J."/>
        </authorList>
    </citation>
    <scope>NUCLEOTIDE SEQUENCE [LARGE SCALE GENOMIC DNA]</scope>
    <source>
        <strain evidence="9 10">HS21</strain>
    </source>
</reference>
<evidence type="ECO:0000256" key="3">
    <source>
        <dbReference type="ARBA" id="ARBA00022670"/>
    </source>
</evidence>
<dbReference type="SMART" id="SM00793">
    <property type="entry name" value="AgrB"/>
    <property type="match status" value="1"/>
</dbReference>
<dbReference type="KEGG" id="cohn:KCTCHS21_11530"/>